<keyword evidence="3" id="KW-1133">Transmembrane helix</keyword>
<feature type="compositionally biased region" description="Basic residues" evidence="2">
    <location>
        <begin position="7"/>
        <end position="17"/>
    </location>
</feature>
<evidence type="ECO:0000256" key="2">
    <source>
        <dbReference type="SAM" id="MobiDB-lite"/>
    </source>
</evidence>
<feature type="transmembrane region" description="Helical" evidence="3">
    <location>
        <begin position="31"/>
        <end position="51"/>
    </location>
</feature>
<evidence type="ECO:0000256" key="1">
    <source>
        <dbReference type="ARBA" id="ARBA00006068"/>
    </source>
</evidence>
<evidence type="ECO:0000313" key="8">
    <source>
        <dbReference type="Proteomes" id="UP001605989"/>
    </source>
</evidence>
<reference evidence="5 8" key="2">
    <citation type="submission" date="2024-10" db="EMBL/GenBank/DDBJ databases">
        <authorList>
            <person name="Sang B.-I."/>
            <person name="Prabhaharan D."/>
        </authorList>
    </citation>
    <scope>NUCLEOTIDE SEQUENCE [LARGE SCALE GENOMIC DNA]</scope>
    <source>
        <strain evidence="5 8">MH</strain>
    </source>
</reference>
<dbReference type="PANTHER" id="PTHR33392">
    <property type="entry name" value="POLYISOPRENYL-TEICHOIC ACID--PEPTIDOGLYCAN TEICHOIC ACID TRANSFERASE TAGU"/>
    <property type="match status" value="1"/>
</dbReference>
<dbReference type="InterPro" id="IPR004474">
    <property type="entry name" value="LytR_CpsA_psr"/>
</dbReference>
<dbReference type="RefSeq" id="WP_083501444.1">
    <property type="nucleotide sequence ID" value="NZ_CP011940.1"/>
</dbReference>
<dbReference type="Pfam" id="PF03816">
    <property type="entry name" value="LytR_cpsA_psr"/>
    <property type="match status" value="1"/>
</dbReference>
<evidence type="ECO:0000313" key="6">
    <source>
        <dbReference type="EMBL" id="NME28803.1"/>
    </source>
</evidence>
<gene>
    <name evidence="5" type="ORF">ACGTZG_00075</name>
    <name evidence="6" type="ORF">HF872_09260</name>
</gene>
<dbReference type="Proteomes" id="UP001605989">
    <property type="component" value="Unassembled WGS sequence"/>
</dbReference>
<sequence length="317" mass="35880">MGETQKKGKTRNKRRRTVSPDERKRRFWHRLGMAILIGLAIIAGVLAWFHFRPSPANEEFAQQSPDIPLYVLVIGVDEEAAPRTNFVGLAAVNKEKKTVDFIMLPNNTKIEGRKGKGVQALQDIYTEGGMSLTRAVVEDIFHIRIPYYISFTPESFARMIDINDGLPLYVEKPMYGETSDGAVDFNLGQGYQLLTGRESAGYMSYSDKEGPLFQALRQERFLKAFYEDRETHFGITNAVNAYRVWHDVDSNISAKDMARLVWTFRNVPVSDIHFYMLPGEIAKSGETKTATSDTLWNFDPVEVQKIIGTSSHAIANE</sequence>
<keyword evidence="3" id="KW-0812">Transmembrane</keyword>
<dbReference type="OrthoDB" id="9782542at2"/>
<dbReference type="AlphaFoldDB" id="A0A848C2N1"/>
<dbReference type="Proteomes" id="UP000591071">
    <property type="component" value="Unassembled WGS sequence"/>
</dbReference>
<name>A0A848C2N1_9FIRM</name>
<keyword evidence="3" id="KW-0472">Membrane</keyword>
<accession>A0A848C2N1</accession>
<proteinExistence type="inferred from homology"/>
<dbReference type="Gene3D" id="3.40.630.190">
    <property type="entry name" value="LCP protein"/>
    <property type="match status" value="1"/>
</dbReference>
<protein>
    <submittedName>
        <fullName evidence="6">LCP family protein</fullName>
    </submittedName>
</protein>
<organism evidence="6 7">
    <name type="scientific">Megasphaera hexanoica</name>
    <dbReference type="NCBI Taxonomy" id="1675036"/>
    <lineage>
        <taxon>Bacteria</taxon>
        <taxon>Bacillati</taxon>
        <taxon>Bacillota</taxon>
        <taxon>Negativicutes</taxon>
        <taxon>Veillonellales</taxon>
        <taxon>Veillonellaceae</taxon>
        <taxon>Megasphaera</taxon>
    </lineage>
</organism>
<feature type="region of interest" description="Disordered" evidence="2">
    <location>
        <begin position="1"/>
        <end position="21"/>
    </location>
</feature>
<evidence type="ECO:0000313" key="7">
    <source>
        <dbReference type="Proteomes" id="UP000591071"/>
    </source>
</evidence>
<dbReference type="PANTHER" id="PTHR33392:SF6">
    <property type="entry name" value="POLYISOPRENYL-TEICHOIC ACID--PEPTIDOGLYCAN TEICHOIC ACID TRANSFERASE TAGU"/>
    <property type="match status" value="1"/>
</dbReference>
<dbReference type="InterPro" id="IPR050922">
    <property type="entry name" value="LytR/CpsA/Psr_CW_biosynth"/>
</dbReference>
<feature type="domain" description="Cell envelope-related transcriptional attenuator" evidence="4">
    <location>
        <begin position="85"/>
        <end position="226"/>
    </location>
</feature>
<dbReference type="EMBL" id="JBIEKR010000001">
    <property type="protein sequence ID" value="MFG6271581.1"/>
    <property type="molecule type" value="Genomic_DNA"/>
</dbReference>
<comment type="caution">
    <text evidence="6">The sequence shown here is derived from an EMBL/GenBank/DDBJ whole genome shotgun (WGS) entry which is preliminary data.</text>
</comment>
<evidence type="ECO:0000256" key="3">
    <source>
        <dbReference type="SAM" id="Phobius"/>
    </source>
</evidence>
<evidence type="ECO:0000259" key="4">
    <source>
        <dbReference type="Pfam" id="PF03816"/>
    </source>
</evidence>
<comment type="similarity">
    <text evidence="1">Belongs to the LytR/CpsA/Psr (LCP) family.</text>
</comment>
<reference evidence="6 7" key="1">
    <citation type="submission" date="2020-04" db="EMBL/GenBank/DDBJ databases">
        <authorList>
            <person name="Hitch T.C.A."/>
            <person name="Wylensek D."/>
            <person name="Clavel T."/>
        </authorList>
    </citation>
    <scope>NUCLEOTIDE SEQUENCE [LARGE SCALE GENOMIC DNA]</scope>
    <source>
        <strain evidence="6 7">Oil-RF-744-FAT-WT-6-1</strain>
    </source>
</reference>
<dbReference type="EMBL" id="JABAFG010000015">
    <property type="protein sequence ID" value="NME28803.1"/>
    <property type="molecule type" value="Genomic_DNA"/>
</dbReference>
<keyword evidence="8" id="KW-1185">Reference proteome</keyword>
<evidence type="ECO:0000313" key="5">
    <source>
        <dbReference type="EMBL" id="MFG6271581.1"/>
    </source>
</evidence>